<protein>
    <submittedName>
        <fullName evidence="6">Transcription elongation factor TFIIS</fullName>
    </submittedName>
</protein>
<name>A0A8F6YJT7_9VIRU</name>
<dbReference type="Pfam" id="PF01096">
    <property type="entry name" value="Zn_ribbon_TFIIS"/>
    <property type="match status" value="1"/>
</dbReference>
<dbReference type="SUPFAM" id="SSF57783">
    <property type="entry name" value="Zinc beta-ribbon"/>
    <property type="match status" value="1"/>
</dbReference>
<dbReference type="EMBL" id="MW582947">
    <property type="protein sequence ID" value="QXT57838.1"/>
    <property type="molecule type" value="Genomic_DNA"/>
</dbReference>
<dbReference type="Gene3D" id="2.20.25.10">
    <property type="match status" value="1"/>
</dbReference>
<dbReference type="GO" id="GO:0008270">
    <property type="term" value="F:zinc ion binding"/>
    <property type="evidence" value="ECO:0007669"/>
    <property type="project" value="UniProtKB-KW"/>
</dbReference>
<dbReference type="InterPro" id="IPR001222">
    <property type="entry name" value="Znf_TFIIS"/>
</dbReference>
<evidence type="ECO:0000256" key="3">
    <source>
        <dbReference type="ARBA" id="ARBA00022833"/>
    </source>
</evidence>
<keyword evidence="1" id="KW-0479">Metal-binding</keyword>
<evidence type="ECO:0000259" key="5">
    <source>
        <dbReference type="PROSITE" id="PS51133"/>
    </source>
</evidence>
<sequence>MDQEFIGYFSKPIFDRVRLIEETADKHTKASTFLEEGVIQCGKCKSKRVFTTSKQVRAADEPMTVFCYCVGCKSKWTE</sequence>
<dbReference type="GO" id="GO:0006351">
    <property type="term" value="P:DNA-templated transcription"/>
    <property type="evidence" value="ECO:0007669"/>
    <property type="project" value="InterPro"/>
</dbReference>
<organism evidence="6">
    <name type="scientific">Rhinella marina erythrocytic-like virus</name>
    <dbReference type="NCBI Taxonomy" id="2859906"/>
    <lineage>
        <taxon>Viruses</taxon>
        <taxon>Varidnaviria</taxon>
        <taxon>Bamfordvirae</taxon>
        <taxon>Nucleocytoviricota</taxon>
        <taxon>Megaviricetes</taxon>
        <taxon>Pimascovirales</taxon>
        <taxon>Pimascovirales incertae sedis</taxon>
        <taxon>Iridoviridae</taxon>
    </lineage>
</organism>
<dbReference type="GO" id="GO:0003676">
    <property type="term" value="F:nucleic acid binding"/>
    <property type="evidence" value="ECO:0007669"/>
    <property type="project" value="InterPro"/>
</dbReference>
<keyword evidence="2 4" id="KW-0863">Zinc-finger</keyword>
<feature type="domain" description="TFIIS-type" evidence="5">
    <location>
        <begin position="37"/>
        <end position="77"/>
    </location>
</feature>
<reference evidence="6" key="1">
    <citation type="submission" date="2021-02" db="EMBL/GenBank/DDBJ databases">
        <title>Distinct virome patterns of the invasive cane toad (Rhinella marina) across its native and introduced ranges.</title>
        <authorList>
            <person name="Russo A.G."/>
            <person name="Harding E.F."/>
            <person name="Yan G.J."/>
            <person name="Selechnik D."/>
            <person name="Ducatez S."/>
            <person name="DeVore J.L."/>
            <person name="Zhou J."/>
            <person name="Sarma R.R."/>
            <person name="Lee Y.P."/>
            <person name="Richardson M.F."/>
            <person name="Shine R."/>
            <person name="Rollins L.A."/>
            <person name="White P.A."/>
        </authorList>
    </citation>
    <scope>NUCLEOTIDE SEQUENCE</scope>
</reference>
<keyword evidence="3" id="KW-0862">Zinc</keyword>
<accession>A0A8F6YJT7</accession>
<keyword evidence="6" id="KW-0648">Protein biosynthesis</keyword>
<keyword evidence="6" id="KW-0251">Elongation factor</keyword>
<dbReference type="SMART" id="SM00440">
    <property type="entry name" value="ZnF_C2C2"/>
    <property type="match status" value="1"/>
</dbReference>
<evidence type="ECO:0000313" key="6">
    <source>
        <dbReference type="EMBL" id="QXT57838.1"/>
    </source>
</evidence>
<evidence type="ECO:0000256" key="2">
    <source>
        <dbReference type="ARBA" id="ARBA00022771"/>
    </source>
</evidence>
<evidence type="ECO:0000256" key="4">
    <source>
        <dbReference type="PROSITE-ProRule" id="PRU00472"/>
    </source>
</evidence>
<dbReference type="PROSITE" id="PS51133">
    <property type="entry name" value="ZF_TFIIS_2"/>
    <property type="match status" value="1"/>
</dbReference>
<proteinExistence type="predicted"/>
<evidence type="ECO:0000256" key="1">
    <source>
        <dbReference type="ARBA" id="ARBA00022723"/>
    </source>
</evidence>